<comment type="subcellular location">
    <subcellularLocation>
        <location evidence="1">Membrane</location>
        <topology evidence="1">Multi-pass membrane protein</topology>
    </subcellularLocation>
</comment>
<evidence type="ECO:0000256" key="6">
    <source>
        <dbReference type="SAM" id="Phobius"/>
    </source>
</evidence>
<sequence>MMWIVGSLCALMVSTAAYRKKSLSLSGATAATIMGTIYFAAGSLFWFGILLAFFVSSSVISKFRQSVKAEAEKSYAKTGRRDAGQVLANGGLGMLLCVLNGIWPHPEWSYLFIGIMATVTADTWATEIGSLSTKPPRSVLNGKVLTVGTSGGVSLLGSVAAAAGGAMIGGLAWILGSLSGSWEDIQWSALLIWVLIGLVAGLVGAFTDSLLGASIQVMYKCPVCGKEVEVVHHCDQPTVQIRGWLRMNNDAVNMWSSVVGGVVACVIGIYVGL</sequence>
<dbReference type="RefSeq" id="WP_068538047.1">
    <property type="nucleotide sequence ID" value="NZ_LVJH01000074.1"/>
</dbReference>
<feature type="transmembrane region" description="Helical" evidence="6">
    <location>
        <begin position="252"/>
        <end position="271"/>
    </location>
</feature>
<dbReference type="PANTHER" id="PTHR13353:SF5">
    <property type="entry name" value="TRANSMEMBRANE PROTEIN 19"/>
    <property type="match status" value="1"/>
</dbReference>
<dbReference type="STRING" id="494026.PGLA_25695"/>
<dbReference type="InterPro" id="IPR002794">
    <property type="entry name" value="DUF92_TMEM19"/>
</dbReference>
<protein>
    <recommendedName>
        <fullName evidence="9">Transmenbrane protein</fullName>
    </recommendedName>
</protein>
<dbReference type="PANTHER" id="PTHR13353">
    <property type="entry name" value="TRANSMEMBRANE PROTEIN 19"/>
    <property type="match status" value="1"/>
</dbReference>
<name>A0A168BYG3_9BACL</name>
<dbReference type="GO" id="GO:0016020">
    <property type="term" value="C:membrane"/>
    <property type="evidence" value="ECO:0007669"/>
    <property type="project" value="UniProtKB-SubCell"/>
</dbReference>
<comment type="caution">
    <text evidence="7">The sequence shown here is derived from an EMBL/GenBank/DDBJ whole genome shotgun (WGS) entry which is preliminary data.</text>
</comment>
<keyword evidence="3 6" id="KW-0812">Transmembrane</keyword>
<dbReference type="Pfam" id="PF01940">
    <property type="entry name" value="DUF92"/>
    <property type="match status" value="1"/>
</dbReference>
<dbReference type="EMBL" id="LVJH01000074">
    <property type="protein sequence ID" value="OAB32883.1"/>
    <property type="molecule type" value="Genomic_DNA"/>
</dbReference>
<feature type="transmembrane region" description="Helical" evidence="6">
    <location>
        <begin position="187"/>
        <end position="211"/>
    </location>
</feature>
<gene>
    <name evidence="7" type="ORF">PGLA_25695</name>
</gene>
<keyword evidence="5 6" id="KW-0472">Membrane</keyword>
<feature type="transmembrane region" description="Helical" evidence="6">
    <location>
        <begin position="86"/>
        <end position="103"/>
    </location>
</feature>
<feature type="transmembrane region" description="Helical" evidence="6">
    <location>
        <begin position="109"/>
        <end position="131"/>
    </location>
</feature>
<evidence type="ECO:0000256" key="3">
    <source>
        <dbReference type="ARBA" id="ARBA00022692"/>
    </source>
</evidence>
<evidence type="ECO:0000313" key="8">
    <source>
        <dbReference type="Proteomes" id="UP000076967"/>
    </source>
</evidence>
<reference evidence="7 8" key="1">
    <citation type="submission" date="2016-03" db="EMBL/GenBank/DDBJ databases">
        <title>Draft genome sequence of Paenibacillus glacialis DSM 22343.</title>
        <authorList>
            <person name="Shin S.-K."/>
            <person name="Yi H."/>
        </authorList>
    </citation>
    <scope>NUCLEOTIDE SEQUENCE [LARGE SCALE GENOMIC DNA]</scope>
    <source>
        <strain evidence="7 8">DSM 22343</strain>
    </source>
</reference>
<dbReference type="AlphaFoldDB" id="A0A168BYG3"/>
<accession>A0A168BYG3</accession>
<dbReference type="Proteomes" id="UP000076967">
    <property type="component" value="Unassembled WGS sequence"/>
</dbReference>
<evidence type="ECO:0000313" key="7">
    <source>
        <dbReference type="EMBL" id="OAB32883.1"/>
    </source>
</evidence>
<dbReference type="OrthoDB" id="9808500at2"/>
<evidence type="ECO:0000256" key="5">
    <source>
        <dbReference type="ARBA" id="ARBA00023136"/>
    </source>
</evidence>
<comment type="similarity">
    <text evidence="2">Belongs to the TMEM19 family.</text>
</comment>
<organism evidence="7 8">
    <name type="scientific">Paenibacillus glacialis</name>
    <dbReference type="NCBI Taxonomy" id="494026"/>
    <lineage>
        <taxon>Bacteria</taxon>
        <taxon>Bacillati</taxon>
        <taxon>Bacillota</taxon>
        <taxon>Bacilli</taxon>
        <taxon>Bacillales</taxon>
        <taxon>Paenibacillaceae</taxon>
        <taxon>Paenibacillus</taxon>
    </lineage>
</organism>
<evidence type="ECO:0000256" key="2">
    <source>
        <dbReference type="ARBA" id="ARBA00009012"/>
    </source>
</evidence>
<evidence type="ECO:0000256" key="4">
    <source>
        <dbReference type="ARBA" id="ARBA00022989"/>
    </source>
</evidence>
<feature type="transmembrane region" description="Helical" evidence="6">
    <location>
        <begin position="152"/>
        <end position="175"/>
    </location>
</feature>
<evidence type="ECO:0008006" key="9">
    <source>
        <dbReference type="Google" id="ProtNLM"/>
    </source>
</evidence>
<proteinExistence type="inferred from homology"/>
<feature type="transmembrane region" description="Helical" evidence="6">
    <location>
        <begin position="33"/>
        <end position="55"/>
    </location>
</feature>
<keyword evidence="4 6" id="KW-1133">Transmembrane helix</keyword>
<keyword evidence="8" id="KW-1185">Reference proteome</keyword>
<evidence type="ECO:0000256" key="1">
    <source>
        <dbReference type="ARBA" id="ARBA00004141"/>
    </source>
</evidence>